<dbReference type="InterPro" id="IPR011009">
    <property type="entry name" value="Kinase-like_dom_sf"/>
</dbReference>
<dbReference type="OrthoDB" id="3806873at2"/>
<protein>
    <submittedName>
        <fullName evidence="11">APH(3') family aminoglycoside O-phosphotransferase</fullName>
    </submittedName>
</protein>
<dbReference type="Pfam" id="PF01636">
    <property type="entry name" value="APH"/>
    <property type="match status" value="1"/>
</dbReference>
<dbReference type="Proteomes" id="UP000220922">
    <property type="component" value="Unassembled WGS sequence"/>
</dbReference>
<dbReference type="Gene3D" id="3.30.200.20">
    <property type="entry name" value="Phosphorylase Kinase, domain 1"/>
    <property type="match status" value="1"/>
</dbReference>
<dbReference type="NCBIfam" id="NF033068">
    <property type="entry name" value="APH_3p"/>
    <property type="match status" value="1"/>
</dbReference>
<keyword evidence="6 7" id="KW-0046">Antibiotic resistance</keyword>
<dbReference type="RefSeq" id="WP_097652217.1">
    <property type="nucleotide sequence ID" value="NZ_LYXE01000078.1"/>
</dbReference>
<dbReference type="SUPFAM" id="SSF56112">
    <property type="entry name" value="Protein kinase-like (PK-like)"/>
    <property type="match status" value="1"/>
</dbReference>
<dbReference type="GO" id="GO:0016773">
    <property type="term" value="F:phosphotransferase activity, alcohol group as acceptor"/>
    <property type="evidence" value="ECO:0007669"/>
    <property type="project" value="InterPro"/>
</dbReference>
<evidence type="ECO:0000256" key="3">
    <source>
        <dbReference type="ARBA" id="ARBA00022741"/>
    </source>
</evidence>
<evidence type="ECO:0000313" key="12">
    <source>
        <dbReference type="Proteomes" id="UP000220922"/>
    </source>
</evidence>
<evidence type="ECO:0000256" key="5">
    <source>
        <dbReference type="ARBA" id="ARBA00022840"/>
    </source>
</evidence>
<keyword evidence="3 7" id="KW-0547">Nucleotide-binding</keyword>
<evidence type="ECO:0000256" key="6">
    <source>
        <dbReference type="ARBA" id="ARBA00023251"/>
    </source>
</evidence>
<evidence type="ECO:0000256" key="8">
    <source>
        <dbReference type="PIRSR" id="PIRSR000706-1"/>
    </source>
</evidence>
<dbReference type="GO" id="GO:0046677">
    <property type="term" value="P:response to antibiotic"/>
    <property type="evidence" value="ECO:0007669"/>
    <property type="project" value="UniProtKB-KW"/>
</dbReference>
<dbReference type="PIRSF" id="PIRSF000706">
    <property type="entry name" value="Kanamycin_kin"/>
    <property type="match status" value="1"/>
</dbReference>
<evidence type="ECO:0000256" key="4">
    <source>
        <dbReference type="ARBA" id="ARBA00022777"/>
    </source>
</evidence>
<feature type="binding site" evidence="9">
    <location>
        <position position="195"/>
    </location>
    <ligand>
        <name>Mg(2+)</name>
        <dbReference type="ChEBI" id="CHEBI:18420"/>
    </ligand>
</feature>
<evidence type="ECO:0000313" key="11">
    <source>
        <dbReference type="EMBL" id="PDV99284.1"/>
    </source>
</evidence>
<comment type="caution">
    <text evidence="11">The sequence shown here is derived from an EMBL/GenBank/DDBJ whole genome shotgun (WGS) entry which is preliminary data.</text>
</comment>
<proteinExistence type="inferred from homology"/>
<reference evidence="11 12" key="1">
    <citation type="submission" date="2016-05" db="EMBL/GenBank/DDBJ databases">
        <authorList>
            <person name="Lavstsen T."/>
            <person name="Jespersen J.S."/>
        </authorList>
    </citation>
    <scope>NUCLEOTIDE SEQUENCE [LARGE SCALE GENOMIC DNA]</scope>
    <source>
        <strain evidence="11 12">B7-9</strain>
    </source>
</reference>
<evidence type="ECO:0000259" key="10">
    <source>
        <dbReference type="Pfam" id="PF01636"/>
    </source>
</evidence>
<keyword evidence="12" id="KW-1185">Reference proteome</keyword>
<dbReference type="AlphaFoldDB" id="A0A2H3KMG1"/>
<evidence type="ECO:0000256" key="7">
    <source>
        <dbReference type="PIRNR" id="PIRNR000706"/>
    </source>
</evidence>
<accession>A0A2H3KMG1</accession>
<dbReference type="EMBL" id="LYXE01000078">
    <property type="protein sequence ID" value="PDV99284.1"/>
    <property type="molecule type" value="Genomic_DNA"/>
</dbReference>
<dbReference type="CDD" id="cd05150">
    <property type="entry name" value="APH"/>
    <property type="match status" value="1"/>
</dbReference>
<dbReference type="GO" id="GO:0005524">
    <property type="term" value="F:ATP binding"/>
    <property type="evidence" value="ECO:0007669"/>
    <property type="project" value="UniProtKB-KW"/>
</dbReference>
<keyword evidence="9" id="KW-0460">Magnesium</keyword>
<evidence type="ECO:0000256" key="9">
    <source>
        <dbReference type="PIRSR" id="PIRSR000706-2"/>
    </source>
</evidence>
<dbReference type="InterPro" id="IPR051678">
    <property type="entry name" value="AGP_Transferase"/>
</dbReference>
<keyword evidence="4 7" id="KW-0418">Kinase</keyword>
<keyword evidence="9" id="KW-0479">Metal-binding</keyword>
<sequence>MGTLNLSNQLGNLTRTYRFVPDTAGMSPASVYQLIGRNDHLYLKVSPRQYNGTTYDVEREKDVMLWLQGQLPVPEVLHFEQYEGNKFLLMRAVDGVVGSEDYKHHRDPKRMVHIYSDGIKRFHAIRIEDCPFDSSVDYRLAELAYFLRHNLADINTENWEDDTPFADPDALYAFLQTHKPNEELVFSHGDFGDSNIFIRNDRISGLIDLGRSGKADKWYDIAFCVQSIQHDIGNDKAYVDLLFNLLEIEPDWAKIRYYILLDELF</sequence>
<keyword evidence="2 7" id="KW-0808">Transferase</keyword>
<evidence type="ECO:0000256" key="2">
    <source>
        <dbReference type="ARBA" id="ARBA00022679"/>
    </source>
</evidence>
<name>A0A2H3KMG1_9CHLR</name>
<dbReference type="GO" id="GO:0016301">
    <property type="term" value="F:kinase activity"/>
    <property type="evidence" value="ECO:0007669"/>
    <property type="project" value="UniProtKB-KW"/>
</dbReference>
<organism evidence="11 12">
    <name type="scientific">Candidatus Chloroploca asiatica</name>
    <dbReference type="NCBI Taxonomy" id="1506545"/>
    <lineage>
        <taxon>Bacteria</taxon>
        <taxon>Bacillati</taxon>
        <taxon>Chloroflexota</taxon>
        <taxon>Chloroflexia</taxon>
        <taxon>Chloroflexales</taxon>
        <taxon>Chloroflexineae</taxon>
        <taxon>Oscillochloridaceae</taxon>
        <taxon>Candidatus Chloroploca</taxon>
    </lineage>
</organism>
<dbReference type="InterPro" id="IPR002575">
    <property type="entry name" value="Aminoglycoside_PTrfase"/>
</dbReference>
<dbReference type="GO" id="GO:0046872">
    <property type="term" value="F:metal ion binding"/>
    <property type="evidence" value="ECO:0007669"/>
    <property type="project" value="UniProtKB-KW"/>
</dbReference>
<feature type="active site" description="Proton acceptor" evidence="8">
    <location>
        <position position="190"/>
    </location>
</feature>
<gene>
    <name evidence="11" type="ORF">A9Q02_13060</name>
</gene>
<dbReference type="PANTHER" id="PTHR21310:SF41">
    <property type="entry name" value="3'-PHOSPHOTRANSFERASE, PUTATIVE-RELATED"/>
    <property type="match status" value="1"/>
</dbReference>
<evidence type="ECO:0000256" key="1">
    <source>
        <dbReference type="ARBA" id="ARBA00006219"/>
    </source>
</evidence>
<dbReference type="Gene3D" id="3.90.1200.10">
    <property type="match status" value="1"/>
</dbReference>
<feature type="binding site" evidence="9">
    <location>
        <position position="208"/>
    </location>
    <ligand>
        <name>Mg(2+)</name>
        <dbReference type="ChEBI" id="CHEBI:18420"/>
    </ligand>
</feature>
<comment type="similarity">
    <text evidence="1 7">Belongs to the aminoglycoside phosphotransferase family.</text>
</comment>
<dbReference type="InterPro" id="IPR024165">
    <property type="entry name" value="Kan/Strep_kinase"/>
</dbReference>
<dbReference type="PANTHER" id="PTHR21310">
    <property type="entry name" value="AMINOGLYCOSIDE PHOSPHOTRANSFERASE-RELATED-RELATED"/>
    <property type="match status" value="1"/>
</dbReference>
<keyword evidence="5 7" id="KW-0067">ATP-binding</keyword>
<feature type="domain" description="Aminoglycoside phosphotransferase" evidence="10">
    <location>
        <begin position="25"/>
        <end position="256"/>
    </location>
</feature>